<dbReference type="WBParaSite" id="PS1159_v2.g1005.t1">
    <property type="protein sequence ID" value="PS1159_v2.g1005.t1"/>
    <property type="gene ID" value="PS1159_v2.g1005"/>
</dbReference>
<evidence type="ECO:0000313" key="1">
    <source>
        <dbReference type="Proteomes" id="UP000887580"/>
    </source>
</evidence>
<organism evidence="1 2">
    <name type="scientific">Panagrolaimus sp. PS1159</name>
    <dbReference type="NCBI Taxonomy" id="55785"/>
    <lineage>
        <taxon>Eukaryota</taxon>
        <taxon>Metazoa</taxon>
        <taxon>Ecdysozoa</taxon>
        <taxon>Nematoda</taxon>
        <taxon>Chromadorea</taxon>
        <taxon>Rhabditida</taxon>
        <taxon>Tylenchina</taxon>
        <taxon>Panagrolaimomorpha</taxon>
        <taxon>Panagrolaimoidea</taxon>
        <taxon>Panagrolaimidae</taxon>
        <taxon>Panagrolaimus</taxon>
    </lineage>
</organism>
<sequence>MHHSLFSTHIWRLKGFINDLKFIESGRKLVCAVGQEHKSGRWWKISDSKNSIVILTLNKEDTAAAVTAIVVE</sequence>
<evidence type="ECO:0000313" key="2">
    <source>
        <dbReference type="WBParaSite" id="PS1159_v2.g1005.t1"/>
    </source>
</evidence>
<accession>A0AC35EQR6</accession>
<proteinExistence type="predicted"/>
<dbReference type="Proteomes" id="UP000887580">
    <property type="component" value="Unplaced"/>
</dbReference>
<name>A0AC35EQR6_9BILA</name>
<reference evidence="2" key="1">
    <citation type="submission" date="2022-11" db="UniProtKB">
        <authorList>
            <consortium name="WormBaseParasite"/>
        </authorList>
    </citation>
    <scope>IDENTIFICATION</scope>
</reference>
<protein>
    <submittedName>
        <fullName evidence="2">Uncharacterized protein</fullName>
    </submittedName>
</protein>